<evidence type="ECO:0000256" key="1">
    <source>
        <dbReference type="SAM" id="MobiDB-lite"/>
    </source>
</evidence>
<feature type="region of interest" description="Disordered" evidence="1">
    <location>
        <begin position="1"/>
        <end position="34"/>
    </location>
</feature>
<comment type="caution">
    <text evidence="2">The sequence shown here is derived from an EMBL/GenBank/DDBJ whole genome shotgun (WGS) entry which is preliminary data.</text>
</comment>
<dbReference type="Proteomes" id="UP000314294">
    <property type="component" value="Unassembled WGS sequence"/>
</dbReference>
<dbReference type="AlphaFoldDB" id="A0A4Z2GCG8"/>
<accession>A0A4Z2GCG8</accession>
<reference evidence="2 3" key="1">
    <citation type="submission" date="2019-03" db="EMBL/GenBank/DDBJ databases">
        <title>First draft genome of Liparis tanakae, snailfish: a comprehensive survey of snailfish specific genes.</title>
        <authorList>
            <person name="Kim W."/>
            <person name="Song I."/>
            <person name="Jeong J.-H."/>
            <person name="Kim D."/>
            <person name="Kim S."/>
            <person name="Ryu S."/>
            <person name="Song J.Y."/>
            <person name="Lee S.K."/>
        </authorList>
    </citation>
    <scope>NUCLEOTIDE SEQUENCE [LARGE SCALE GENOMIC DNA]</scope>
    <source>
        <tissue evidence="2">Muscle</tissue>
    </source>
</reference>
<name>A0A4Z2GCG8_9TELE</name>
<protein>
    <submittedName>
        <fullName evidence="2">Uncharacterized protein</fullName>
    </submittedName>
</protein>
<proteinExistence type="predicted"/>
<organism evidence="2 3">
    <name type="scientific">Liparis tanakae</name>
    <name type="common">Tanaka's snailfish</name>
    <dbReference type="NCBI Taxonomy" id="230148"/>
    <lineage>
        <taxon>Eukaryota</taxon>
        <taxon>Metazoa</taxon>
        <taxon>Chordata</taxon>
        <taxon>Craniata</taxon>
        <taxon>Vertebrata</taxon>
        <taxon>Euteleostomi</taxon>
        <taxon>Actinopterygii</taxon>
        <taxon>Neopterygii</taxon>
        <taxon>Teleostei</taxon>
        <taxon>Neoteleostei</taxon>
        <taxon>Acanthomorphata</taxon>
        <taxon>Eupercaria</taxon>
        <taxon>Perciformes</taxon>
        <taxon>Cottioidei</taxon>
        <taxon>Cottales</taxon>
        <taxon>Liparidae</taxon>
        <taxon>Liparis</taxon>
    </lineage>
</organism>
<evidence type="ECO:0000313" key="2">
    <source>
        <dbReference type="EMBL" id="TNN50623.1"/>
    </source>
</evidence>
<keyword evidence="3" id="KW-1185">Reference proteome</keyword>
<evidence type="ECO:0000313" key="3">
    <source>
        <dbReference type="Proteomes" id="UP000314294"/>
    </source>
</evidence>
<gene>
    <name evidence="2" type="ORF">EYF80_039197</name>
</gene>
<feature type="compositionally biased region" description="Basic and acidic residues" evidence="1">
    <location>
        <begin position="1"/>
        <end position="15"/>
    </location>
</feature>
<dbReference type="EMBL" id="SRLO01000611">
    <property type="protein sequence ID" value="TNN50623.1"/>
    <property type="molecule type" value="Genomic_DNA"/>
</dbReference>
<sequence length="74" mass="8332">MFLRSLREPDKDLRSAGRRSAVTPETGGERESSSLCRLKYAAGRRSKPLVYRKAVQLHSLANSPPDQRSHQEVP</sequence>